<keyword evidence="11" id="KW-1185">Reference proteome</keyword>
<accession>A0A8J2V2J1</accession>
<keyword evidence="4" id="KW-0812">Transmembrane</keyword>
<dbReference type="SUPFAM" id="SSF49464">
    <property type="entry name" value="Carboxypeptidase regulatory domain-like"/>
    <property type="match status" value="1"/>
</dbReference>
<protein>
    <submittedName>
        <fullName evidence="10">Oar protein</fullName>
    </submittedName>
</protein>
<name>A0A8J2V2J1_9PROT</name>
<dbReference type="RefSeq" id="WP_188158630.1">
    <property type="nucleotide sequence ID" value="NZ_BMGH01000001.1"/>
</dbReference>
<dbReference type="GO" id="GO:0015344">
    <property type="term" value="F:siderophore uptake transmembrane transporter activity"/>
    <property type="evidence" value="ECO:0007669"/>
    <property type="project" value="TreeGrafter"/>
</dbReference>
<evidence type="ECO:0000256" key="5">
    <source>
        <dbReference type="ARBA" id="ARBA00023136"/>
    </source>
</evidence>
<dbReference type="InterPro" id="IPR057601">
    <property type="entry name" value="Oar-like_b-barrel"/>
</dbReference>
<evidence type="ECO:0000256" key="3">
    <source>
        <dbReference type="ARBA" id="ARBA00022452"/>
    </source>
</evidence>
<dbReference type="InterPro" id="IPR037066">
    <property type="entry name" value="Plug_dom_sf"/>
</dbReference>
<comment type="subcellular location">
    <subcellularLocation>
        <location evidence="1">Cell outer membrane</location>
        <topology evidence="1">Multi-pass membrane protein</topology>
    </subcellularLocation>
</comment>
<dbReference type="InterPro" id="IPR036942">
    <property type="entry name" value="Beta-barrel_TonB_sf"/>
</dbReference>
<dbReference type="EMBL" id="BMGH01000001">
    <property type="protein sequence ID" value="GGD10507.1"/>
    <property type="molecule type" value="Genomic_DNA"/>
</dbReference>
<reference evidence="10" key="1">
    <citation type="journal article" date="2014" name="Int. J. Syst. Evol. Microbiol.">
        <title>Complete genome sequence of Corynebacterium casei LMG S-19264T (=DSM 44701T), isolated from a smear-ripened cheese.</title>
        <authorList>
            <consortium name="US DOE Joint Genome Institute (JGI-PGF)"/>
            <person name="Walter F."/>
            <person name="Albersmeier A."/>
            <person name="Kalinowski J."/>
            <person name="Ruckert C."/>
        </authorList>
    </citation>
    <scope>NUCLEOTIDE SEQUENCE</scope>
    <source>
        <strain evidence="10">CGMCC 1.12921</strain>
    </source>
</reference>
<dbReference type="GO" id="GO:0044718">
    <property type="term" value="P:siderophore transmembrane transport"/>
    <property type="evidence" value="ECO:0007669"/>
    <property type="project" value="TreeGrafter"/>
</dbReference>
<dbReference type="InterPro" id="IPR012910">
    <property type="entry name" value="Plug_dom"/>
</dbReference>
<evidence type="ECO:0000256" key="2">
    <source>
        <dbReference type="ARBA" id="ARBA00022448"/>
    </source>
</evidence>
<feature type="domain" description="TonB-dependent transporter Oar-like beta-barrel" evidence="9">
    <location>
        <begin position="349"/>
        <end position="910"/>
    </location>
</feature>
<feature type="signal peptide" evidence="7">
    <location>
        <begin position="1"/>
        <end position="26"/>
    </location>
</feature>
<evidence type="ECO:0000313" key="11">
    <source>
        <dbReference type="Proteomes" id="UP000613582"/>
    </source>
</evidence>
<dbReference type="Pfam" id="PF25183">
    <property type="entry name" value="OMP_b-brl_4"/>
    <property type="match status" value="2"/>
</dbReference>
<dbReference type="GO" id="GO:0009279">
    <property type="term" value="C:cell outer membrane"/>
    <property type="evidence" value="ECO:0007669"/>
    <property type="project" value="UniProtKB-SubCell"/>
</dbReference>
<evidence type="ECO:0000256" key="6">
    <source>
        <dbReference type="ARBA" id="ARBA00023237"/>
    </source>
</evidence>
<evidence type="ECO:0000259" key="9">
    <source>
        <dbReference type="Pfam" id="PF25183"/>
    </source>
</evidence>
<keyword evidence="5" id="KW-0472">Membrane</keyword>
<dbReference type="SUPFAM" id="SSF56935">
    <property type="entry name" value="Porins"/>
    <property type="match status" value="1"/>
</dbReference>
<organism evidence="10 11">
    <name type="scientific">Aquisalinus flavus</name>
    <dbReference type="NCBI Taxonomy" id="1526572"/>
    <lineage>
        <taxon>Bacteria</taxon>
        <taxon>Pseudomonadati</taxon>
        <taxon>Pseudomonadota</taxon>
        <taxon>Alphaproteobacteria</taxon>
        <taxon>Parvularculales</taxon>
        <taxon>Parvularculaceae</taxon>
        <taxon>Aquisalinus</taxon>
    </lineage>
</organism>
<sequence length="1046" mass="114838">MKLNKLLVAGTAALAITAAWGGSAVAQETTSSIRGTVTDENGAPISGATVSIINEQTGFSRTLSTTGNGQFSVRNLPIGGNYVVIVESAGFQGERLEDLGLELGSSTNLTFDLAEESGGDEIVIVARRTVGADLATGPSSVFNLDTLQNAPAINRDLKDVIRIDPRVYLDESFAESIQCAGANPRFNSLTVDGIRLNDNFGLNSNGYPTERIPFSYDAIEQVAVELAPFDVEYGSFTACNINAVTKSGTNEFHGGAFFDYTNDSLRGDEAAEREIDNGDFDEYRYGINVGGPIIQDKLFFFAAYEYQEGSDLFGNNTPTGKGITDAEYQRIIDIARDVYGYETGGLPTALTNEDEKFLLKLDWNINDFHRASFTYNYNDGYSNSPSDGDPDELPEFNHFYQRGATLNSYAGSLYSDWTENLSTEVRVSFLDLDNIQNSYGGLTDQIGEVQIEVGDTVVYLGPDDSRHANELNYELWTYKAKADYSWNDHLFTVGIEREEFEVFNLFVQRVQGQFLFSSIDDFENGDLDEFLYQNASGTNDADDGAAEFGYEITTLYAQDEWQVTDQLNLVLGLRGDFFTSDDKPAFNPNFLNAYGIRNDDNLDGKSVIQPRLGFTYDWSSDLTFRGGVGLYSGGNPNVWISNNYSNNGQTLAGFSGDGNIITDYTYSNGGTPLFDIPDEALSAVANASGAGAVNALDPDFEIPSEWKYSLGLTHSFDGATYGMPWAGNNFILNADLLYSRAKEAAIVKSASLSAIGTAPDGRPIVAAGEFNPFRDDYILTNTDATPEAFVASIALSKSHEFGLDWTLGYAYTDSRDVNPMTSSVASSNYANFVTTDPNNAGTATSDYEIPHRFTLQADYEHEFVAGYGTRFSLFGQVSEGSPYSLTYGNSAVTEINFLDRQLLYVPNGANDPLVTYDSSATENGLLSFLAEDECYSDYRGEIIDRNACHDDWWTKFDLKITQNLPGLREGDRTQAFVVLENVGNFLNSDWGVLRQQGFPGAVDVVNASIVDGQYRYSNFRGEDTDNGSIQVEPSLWEIRFGVNYDF</sequence>
<feature type="chain" id="PRO_5035260706" evidence="7">
    <location>
        <begin position="27"/>
        <end position="1046"/>
    </location>
</feature>
<keyword evidence="3" id="KW-1134">Transmembrane beta strand</keyword>
<evidence type="ECO:0000256" key="1">
    <source>
        <dbReference type="ARBA" id="ARBA00004571"/>
    </source>
</evidence>
<keyword evidence="7" id="KW-0732">Signal</keyword>
<dbReference type="AlphaFoldDB" id="A0A8J2V2J1"/>
<dbReference type="PANTHER" id="PTHR30069:SF46">
    <property type="entry name" value="OAR PROTEIN"/>
    <property type="match status" value="1"/>
</dbReference>
<evidence type="ECO:0000313" key="10">
    <source>
        <dbReference type="EMBL" id="GGD10507.1"/>
    </source>
</evidence>
<dbReference type="Gene3D" id="2.170.130.10">
    <property type="entry name" value="TonB-dependent receptor, plug domain"/>
    <property type="match status" value="1"/>
</dbReference>
<dbReference type="InterPro" id="IPR039426">
    <property type="entry name" value="TonB-dep_rcpt-like"/>
</dbReference>
<dbReference type="InterPro" id="IPR008969">
    <property type="entry name" value="CarboxyPept-like_regulatory"/>
</dbReference>
<dbReference type="Gene3D" id="2.40.170.20">
    <property type="entry name" value="TonB-dependent receptor, beta-barrel domain"/>
    <property type="match status" value="1"/>
</dbReference>
<dbReference type="Pfam" id="PF13620">
    <property type="entry name" value="CarboxypepD_reg"/>
    <property type="match status" value="1"/>
</dbReference>
<evidence type="ECO:0000259" key="8">
    <source>
        <dbReference type="Pfam" id="PF07715"/>
    </source>
</evidence>
<evidence type="ECO:0000256" key="4">
    <source>
        <dbReference type="ARBA" id="ARBA00022692"/>
    </source>
</evidence>
<reference evidence="10" key="2">
    <citation type="submission" date="2020-09" db="EMBL/GenBank/DDBJ databases">
        <authorList>
            <person name="Sun Q."/>
            <person name="Zhou Y."/>
        </authorList>
    </citation>
    <scope>NUCLEOTIDE SEQUENCE</scope>
    <source>
        <strain evidence="10">CGMCC 1.12921</strain>
    </source>
</reference>
<dbReference type="Pfam" id="PF07715">
    <property type="entry name" value="Plug"/>
    <property type="match status" value="1"/>
</dbReference>
<comment type="caution">
    <text evidence="10">The sequence shown here is derived from an EMBL/GenBank/DDBJ whole genome shotgun (WGS) entry which is preliminary data.</text>
</comment>
<feature type="domain" description="TonB-dependent transporter Oar-like beta-barrel" evidence="9">
    <location>
        <begin position="244"/>
        <end position="308"/>
    </location>
</feature>
<gene>
    <name evidence="10" type="primary">oar</name>
    <name evidence="10" type="ORF">GCM10011342_19210</name>
</gene>
<feature type="domain" description="TonB-dependent receptor plug" evidence="8">
    <location>
        <begin position="136"/>
        <end position="236"/>
    </location>
</feature>
<keyword evidence="2" id="KW-0813">Transport</keyword>
<dbReference type="PANTHER" id="PTHR30069">
    <property type="entry name" value="TONB-DEPENDENT OUTER MEMBRANE RECEPTOR"/>
    <property type="match status" value="1"/>
</dbReference>
<evidence type="ECO:0000256" key="7">
    <source>
        <dbReference type="SAM" id="SignalP"/>
    </source>
</evidence>
<keyword evidence="6" id="KW-0998">Cell outer membrane</keyword>
<dbReference type="Gene3D" id="2.60.40.1120">
    <property type="entry name" value="Carboxypeptidase-like, regulatory domain"/>
    <property type="match status" value="1"/>
</dbReference>
<dbReference type="Proteomes" id="UP000613582">
    <property type="component" value="Unassembled WGS sequence"/>
</dbReference>
<proteinExistence type="predicted"/>